<comment type="cofactor">
    <cofactor evidence="1">
        <name>Mg(2+)</name>
        <dbReference type="ChEBI" id="CHEBI:18420"/>
    </cofactor>
</comment>
<evidence type="ECO:0000256" key="12">
    <source>
        <dbReference type="ARBA" id="ARBA00048418"/>
    </source>
</evidence>
<evidence type="ECO:0000256" key="3">
    <source>
        <dbReference type="ARBA" id="ARBA00021330"/>
    </source>
</evidence>
<evidence type="ECO:0000256" key="2">
    <source>
        <dbReference type="ARBA" id="ARBA00009026"/>
    </source>
</evidence>
<feature type="domain" description="Hen1-like N-terminal" evidence="14">
    <location>
        <begin position="3"/>
        <end position="223"/>
    </location>
</feature>
<keyword evidence="4 15" id="KW-0489">Methyltransferase</keyword>
<comment type="caution">
    <text evidence="15">The sequence shown here is derived from an EMBL/GenBank/DDBJ whole genome shotgun (WGS) entry which is preliminary data.</text>
</comment>
<dbReference type="InterPro" id="IPR029063">
    <property type="entry name" value="SAM-dependent_MTases_sf"/>
</dbReference>
<dbReference type="Gene3D" id="3.40.50.150">
    <property type="entry name" value="Vaccinia Virus protein VP39"/>
    <property type="match status" value="1"/>
</dbReference>
<keyword evidence="5" id="KW-0808">Transferase</keyword>
<dbReference type="InterPro" id="IPR025714">
    <property type="entry name" value="Methyltranfer_dom"/>
</dbReference>
<dbReference type="EC" id="2.1.1.386" evidence="11"/>
<protein>
    <recommendedName>
        <fullName evidence="3">Small RNA 2'-O-methyltransferase</fullName>
        <ecNumber evidence="11">2.1.1.386</ecNumber>
    </recommendedName>
</protein>
<dbReference type="GO" id="GO:0008168">
    <property type="term" value="F:methyltransferase activity"/>
    <property type="evidence" value="ECO:0007669"/>
    <property type="project" value="UniProtKB-KW"/>
</dbReference>
<dbReference type="RefSeq" id="WP_209557620.1">
    <property type="nucleotide sequence ID" value="NZ_JAEDXU010000005.1"/>
</dbReference>
<accession>A0ABS4CM20</accession>
<comment type="similarity">
    <text evidence="2">Belongs to the methyltransferase superfamily. HEN1 family.</text>
</comment>
<dbReference type="PANTHER" id="PTHR21404:SF3">
    <property type="entry name" value="SMALL RNA 2'-O-METHYLTRANSFERASE"/>
    <property type="match status" value="1"/>
</dbReference>
<keyword evidence="8" id="KW-0460">Magnesium</keyword>
<dbReference type="InterPro" id="IPR053890">
    <property type="entry name" value="Hen1-like_N"/>
</dbReference>
<comment type="catalytic activity">
    <reaction evidence="12">
        <text>small RNA 3'-end nucleotide + S-adenosyl-L-methionine = small RNA 3'-end 2'-O-methylnucleotide + S-adenosyl-L-homocysteine + H(+)</text>
        <dbReference type="Rhea" id="RHEA:37887"/>
        <dbReference type="Rhea" id="RHEA-COMP:10415"/>
        <dbReference type="Rhea" id="RHEA-COMP:10416"/>
        <dbReference type="ChEBI" id="CHEBI:15378"/>
        <dbReference type="ChEBI" id="CHEBI:57856"/>
        <dbReference type="ChEBI" id="CHEBI:59789"/>
        <dbReference type="ChEBI" id="CHEBI:74896"/>
        <dbReference type="ChEBI" id="CHEBI:74898"/>
        <dbReference type="EC" id="2.1.1.386"/>
    </reaction>
</comment>
<dbReference type="InterPro" id="IPR026610">
    <property type="entry name" value="Hen1"/>
</dbReference>
<keyword evidence="9" id="KW-0694">RNA-binding</keyword>
<evidence type="ECO:0000256" key="5">
    <source>
        <dbReference type="ARBA" id="ARBA00022679"/>
    </source>
</evidence>
<dbReference type="Pfam" id="PF13847">
    <property type="entry name" value="Methyltransf_31"/>
    <property type="match status" value="1"/>
</dbReference>
<dbReference type="GO" id="GO:0032259">
    <property type="term" value="P:methylation"/>
    <property type="evidence" value="ECO:0007669"/>
    <property type="project" value="UniProtKB-KW"/>
</dbReference>
<evidence type="ECO:0000256" key="7">
    <source>
        <dbReference type="ARBA" id="ARBA00022723"/>
    </source>
</evidence>
<evidence type="ECO:0000256" key="9">
    <source>
        <dbReference type="ARBA" id="ARBA00022884"/>
    </source>
</evidence>
<evidence type="ECO:0000256" key="8">
    <source>
        <dbReference type="ARBA" id="ARBA00022842"/>
    </source>
</evidence>
<dbReference type="Proteomes" id="UP000673375">
    <property type="component" value="Unassembled WGS sequence"/>
</dbReference>
<gene>
    <name evidence="15" type="ORF">I6N96_11150</name>
</gene>
<evidence type="ECO:0000259" key="14">
    <source>
        <dbReference type="Pfam" id="PF22032"/>
    </source>
</evidence>
<feature type="domain" description="Methyltransferase" evidence="13">
    <location>
        <begin position="249"/>
        <end position="381"/>
    </location>
</feature>
<keyword evidence="7" id="KW-0479">Metal-binding</keyword>
<keyword evidence="16" id="KW-1185">Reference proteome</keyword>
<name>A0ABS4CM20_9ENTE</name>
<dbReference type="PANTHER" id="PTHR21404">
    <property type="entry name" value="HEN1"/>
    <property type="match status" value="1"/>
</dbReference>
<evidence type="ECO:0000313" key="16">
    <source>
        <dbReference type="Proteomes" id="UP000673375"/>
    </source>
</evidence>
<evidence type="ECO:0000259" key="13">
    <source>
        <dbReference type="Pfam" id="PF13847"/>
    </source>
</evidence>
<proteinExistence type="inferred from homology"/>
<evidence type="ECO:0000256" key="6">
    <source>
        <dbReference type="ARBA" id="ARBA00022691"/>
    </source>
</evidence>
<dbReference type="EMBL" id="JAEDXU010000005">
    <property type="protein sequence ID" value="MBP1046824.1"/>
    <property type="molecule type" value="Genomic_DNA"/>
</dbReference>
<evidence type="ECO:0000256" key="11">
    <source>
        <dbReference type="ARBA" id="ARBA00035025"/>
    </source>
</evidence>
<reference evidence="15 16" key="1">
    <citation type="submission" date="2020-12" db="EMBL/GenBank/DDBJ databases">
        <title>Vagococcus allomyrinae sp. nov. and Enterococcus lavae sp. nov., isolated from the larvae of Allomyrina dichotoma.</title>
        <authorList>
            <person name="Lee S.D."/>
        </authorList>
    </citation>
    <scope>NUCLEOTIDE SEQUENCE [LARGE SCALE GENOMIC DNA]</scope>
    <source>
        <strain evidence="15 16">BWM-S5</strain>
    </source>
</reference>
<organism evidence="15 16">
    <name type="scientific">Enterococcus larvae</name>
    <dbReference type="NCBI Taxonomy" id="2794352"/>
    <lineage>
        <taxon>Bacteria</taxon>
        <taxon>Bacillati</taxon>
        <taxon>Bacillota</taxon>
        <taxon>Bacilli</taxon>
        <taxon>Lactobacillales</taxon>
        <taxon>Enterococcaceae</taxon>
        <taxon>Enterococcus</taxon>
    </lineage>
</organism>
<dbReference type="SUPFAM" id="SSF53335">
    <property type="entry name" value="S-adenosyl-L-methionine-dependent methyltransferases"/>
    <property type="match status" value="1"/>
</dbReference>
<evidence type="ECO:0000256" key="4">
    <source>
        <dbReference type="ARBA" id="ARBA00022603"/>
    </source>
</evidence>
<evidence type="ECO:0000256" key="1">
    <source>
        <dbReference type="ARBA" id="ARBA00001946"/>
    </source>
</evidence>
<keyword evidence="10" id="KW-0943">RNA-mediated gene silencing</keyword>
<dbReference type="Pfam" id="PF22032">
    <property type="entry name" value="Hen1_N"/>
    <property type="match status" value="1"/>
</dbReference>
<keyword evidence="6" id="KW-0949">S-adenosyl-L-methionine</keyword>
<evidence type="ECO:0000313" key="15">
    <source>
        <dbReference type="EMBL" id="MBP1046824.1"/>
    </source>
</evidence>
<sequence length="425" mass="49342">MAIIKLTSANPELSYILYKNPASGIQLRRIRKGMGYGWYDGAQSYLAYFTDQGTTSLSFRPNREEEFHYLNASQYQAPLVYLSLITEFYGHPLKPQEQDKEGFEHTLELPFIAIKREHFLVFFQRQFPDIQFDYEELTPGHGRLVIQTTRTLHDLFHAAQLFLLFQALFAKEFLDESETLIQKYVQSLNAVDAPFYIRNLFVRNFLSRRNYFKQFIEEAAATDRYTIEFSFGGTGLQRRNLAESLLDFNYPILDIGCGEGFYIASFSKQLGALPYYAVDIDPEVLEIAQKKAEKRELENVSFYPSIANWEKLNITEPIDVLLMEVIEHMPKEEAAVLIQAVLEKTVHQVVLSTPNKEFNPYYSLTDDKKRHEDHCWEMTQSEFQEWLSAIVDQELYSLEFLAIGDKVDGIPTTQGARIIRKETEA</sequence>
<evidence type="ECO:0000256" key="10">
    <source>
        <dbReference type="ARBA" id="ARBA00023158"/>
    </source>
</evidence>
<dbReference type="CDD" id="cd02440">
    <property type="entry name" value="AdoMet_MTases"/>
    <property type="match status" value="1"/>
</dbReference>